<dbReference type="Pfam" id="PF00196">
    <property type="entry name" value="GerE"/>
    <property type="match status" value="1"/>
</dbReference>
<evidence type="ECO:0000256" key="3">
    <source>
        <dbReference type="ARBA" id="ARBA00023125"/>
    </source>
</evidence>
<feature type="modified residue" description="4-aspartylphosphate" evidence="5">
    <location>
        <position position="63"/>
    </location>
</feature>
<dbReference type="GO" id="GO:0006355">
    <property type="term" value="P:regulation of DNA-templated transcription"/>
    <property type="evidence" value="ECO:0007669"/>
    <property type="project" value="InterPro"/>
</dbReference>
<dbReference type="PROSITE" id="PS50043">
    <property type="entry name" value="HTH_LUXR_2"/>
    <property type="match status" value="1"/>
</dbReference>
<reference evidence="8" key="1">
    <citation type="submission" date="2020-07" db="EMBL/GenBank/DDBJ databases">
        <title>Huge and variable diversity of episymbiotic CPR bacteria and DPANN archaea in groundwater ecosystems.</title>
        <authorList>
            <person name="He C.Y."/>
            <person name="Keren R."/>
            <person name="Whittaker M."/>
            <person name="Farag I.F."/>
            <person name="Doudna J."/>
            <person name="Cate J.H.D."/>
            <person name="Banfield J.F."/>
        </authorList>
    </citation>
    <scope>NUCLEOTIDE SEQUENCE</scope>
    <source>
        <strain evidence="8">NC_groundwater_928_Pr1_S-0.2um_72_17</strain>
    </source>
</reference>
<dbReference type="PROSITE" id="PS50110">
    <property type="entry name" value="RESPONSE_REGULATORY"/>
    <property type="match status" value="1"/>
</dbReference>
<comment type="caution">
    <text evidence="8">The sequence shown here is derived from an EMBL/GenBank/DDBJ whole genome shotgun (WGS) entry which is preliminary data.</text>
</comment>
<gene>
    <name evidence="8" type="ORF">HY076_03140</name>
</gene>
<sequence>MSGGPLGAPRIRLVLAEDHHVVRQALRTLLETEQEFMVAGEASDGLEAVDLVTRIEPDVLVVDLMMPGLGGMEVARQTARRSPRTRVMILSMHMTEAHVLEALRCGVRGYVRKDATASDLVGAIREVARGRTYLSAPFSDQAIEIYRRRAAEAGDDAYDRLTEREREVMHMAIEGLGNSEIGTRLGISPRTAETHRANLMRKLGLGHVTELVRYALRRGMTTMDEGGAGQT</sequence>
<dbReference type="InterPro" id="IPR011006">
    <property type="entry name" value="CheY-like_superfamily"/>
</dbReference>
<keyword evidence="2" id="KW-0805">Transcription regulation</keyword>
<protein>
    <submittedName>
        <fullName evidence="8">Response regulator transcription factor</fullName>
    </submittedName>
</protein>
<dbReference type="CDD" id="cd17535">
    <property type="entry name" value="REC_NarL-like"/>
    <property type="match status" value="1"/>
</dbReference>
<keyword evidence="1 5" id="KW-0597">Phosphoprotein</keyword>
<accession>A0A9D6LAU8</accession>
<dbReference type="Pfam" id="PF00072">
    <property type="entry name" value="Response_reg"/>
    <property type="match status" value="1"/>
</dbReference>
<dbReference type="InterPro" id="IPR039420">
    <property type="entry name" value="WalR-like"/>
</dbReference>
<evidence type="ECO:0000259" key="7">
    <source>
        <dbReference type="PROSITE" id="PS50110"/>
    </source>
</evidence>
<keyword evidence="3" id="KW-0238">DNA-binding</keyword>
<dbReference type="EMBL" id="JACQAY010000090">
    <property type="protein sequence ID" value="MBI3539249.1"/>
    <property type="molecule type" value="Genomic_DNA"/>
</dbReference>
<dbReference type="InterPro" id="IPR058245">
    <property type="entry name" value="NreC/VraR/RcsB-like_REC"/>
</dbReference>
<dbReference type="SUPFAM" id="SSF52172">
    <property type="entry name" value="CheY-like"/>
    <property type="match status" value="1"/>
</dbReference>
<dbReference type="InterPro" id="IPR000792">
    <property type="entry name" value="Tscrpt_reg_LuxR_C"/>
</dbReference>
<dbReference type="InterPro" id="IPR001789">
    <property type="entry name" value="Sig_transdc_resp-reg_receiver"/>
</dbReference>
<dbReference type="SMART" id="SM00448">
    <property type="entry name" value="REC"/>
    <property type="match status" value="1"/>
</dbReference>
<dbReference type="GO" id="GO:0003677">
    <property type="term" value="F:DNA binding"/>
    <property type="evidence" value="ECO:0007669"/>
    <property type="project" value="UniProtKB-KW"/>
</dbReference>
<dbReference type="Gene3D" id="3.40.50.2300">
    <property type="match status" value="1"/>
</dbReference>
<dbReference type="GO" id="GO:0000160">
    <property type="term" value="P:phosphorelay signal transduction system"/>
    <property type="evidence" value="ECO:0007669"/>
    <property type="project" value="InterPro"/>
</dbReference>
<feature type="domain" description="Response regulatory" evidence="7">
    <location>
        <begin position="12"/>
        <end position="128"/>
    </location>
</feature>
<dbReference type="AlphaFoldDB" id="A0A9D6LAU8"/>
<keyword evidence="4" id="KW-0804">Transcription</keyword>
<feature type="domain" description="HTH luxR-type" evidence="6">
    <location>
        <begin position="154"/>
        <end position="219"/>
    </location>
</feature>
<dbReference type="SUPFAM" id="SSF46894">
    <property type="entry name" value="C-terminal effector domain of the bipartite response regulators"/>
    <property type="match status" value="1"/>
</dbReference>
<evidence type="ECO:0000259" key="6">
    <source>
        <dbReference type="PROSITE" id="PS50043"/>
    </source>
</evidence>
<dbReference type="PANTHER" id="PTHR43214">
    <property type="entry name" value="TWO-COMPONENT RESPONSE REGULATOR"/>
    <property type="match status" value="1"/>
</dbReference>
<evidence type="ECO:0000256" key="4">
    <source>
        <dbReference type="ARBA" id="ARBA00023163"/>
    </source>
</evidence>
<name>A0A9D6LAU8_UNCEI</name>
<organism evidence="8 9">
    <name type="scientific">Eiseniibacteriota bacterium</name>
    <dbReference type="NCBI Taxonomy" id="2212470"/>
    <lineage>
        <taxon>Bacteria</taxon>
        <taxon>Candidatus Eiseniibacteriota</taxon>
    </lineage>
</organism>
<dbReference type="InterPro" id="IPR016032">
    <property type="entry name" value="Sig_transdc_resp-reg_C-effctor"/>
</dbReference>
<dbReference type="PANTHER" id="PTHR43214:SF41">
    <property type="entry name" value="NITRATE_NITRITE RESPONSE REGULATOR PROTEIN NARP"/>
    <property type="match status" value="1"/>
</dbReference>
<evidence type="ECO:0000313" key="9">
    <source>
        <dbReference type="Proteomes" id="UP000807850"/>
    </source>
</evidence>
<dbReference type="Proteomes" id="UP000807850">
    <property type="component" value="Unassembled WGS sequence"/>
</dbReference>
<evidence type="ECO:0000256" key="1">
    <source>
        <dbReference type="ARBA" id="ARBA00022553"/>
    </source>
</evidence>
<dbReference type="PRINTS" id="PR00038">
    <property type="entry name" value="HTHLUXR"/>
</dbReference>
<dbReference type="CDD" id="cd06170">
    <property type="entry name" value="LuxR_C_like"/>
    <property type="match status" value="1"/>
</dbReference>
<dbReference type="SMART" id="SM00421">
    <property type="entry name" value="HTH_LUXR"/>
    <property type="match status" value="1"/>
</dbReference>
<evidence type="ECO:0000256" key="2">
    <source>
        <dbReference type="ARBA" id="ARBA00023015"/>
    </source>
</evidence>
<proteinExistence type="predicted"/>
<evidence type="ECO:0000256" key="5">
    <source>
        <dbReference type="PROSITE-ProRule" id="PRU00169"/>
    </source>
</evidence>
<evidence type="ECO:0000313" key="8">
    <source>
        <dbReference type="EMBL" id="MBI3539249.1"/>
    </source>
</evidence>